<name>A0A4V2ERP4_9PSEU</name>
<dbReference type="Pfam" id="PF19809">
    <property type="entry name" value="DUF6292"/>
    <property type="match status" value="1"/>
</dbReference>
<accession>A0A4V2ERP4</accession>
<evidence type="ECO:0000313" key="2">
    <source>
        <dbReference type="EMBL" id="RZS32659.1"/>
    </source>
</evidence>
<gene>
    <name evidence="2" type="ORF">EV193_11135</name>
</gene>
<proteinExistence type="predicted"/>
<evidence type="ECO:0000313" key="3">
    <source>
        <dbReference type="Proteomes" id="UP000294257"/>
    </source>
</evidence>
<dbReference type="Proteomes" id="UP000294257">
    <property type="component" value="Unassembled WGS sequence"/>
</dbReference>
<protein>
    <recommendedName>
        <fullName evidence="1">DUF6292 domain-containing protein</fullName>
    </recommendedName>
</protein>
<dbReference type="InterPro" id="IPR046259">
    <property type="entry name" value="DUF6292"/>
</dbReference>
<keyword evidence="3" id="KW-1185">Reference proteome</keyword>
<evidence type="ECO:0000259" key="1">
    <source>
        <dbReference type="Pfam" id="PF19809"/>
    </source>
</evidence>
<dbReference type="OrthoDB" id="4190452at2"/>
<feature type="domain" description="DUF6292" evidence="1">
    <location>
        <begin position="22"/>
        <end position="108"/>
    </location>
</feature>
<organism evidence="2 3">
    <name type="scientific">Herbihabitans rhizosphaerae</name>
    <dbReference type="NCBI Taxonomy" id="1872711"/>
    <lineage>
        <taxon>Bacteria</taxon>
        <taxon>Bacillati</taxon>
        <taxon>Actinomycetota</taxon>
        <taxon>Actinomycetes</taxon>
        <taxon>Pseudonocardiales</taxon>
        <taxon>Pseudonocardiaceae</taxon>
        <taxon>Herbihabitans</taxon>
    </lineage>
</organism>
<dbReference type="RefSeq" id="WP_130347608.1">
    <property type="nucleotide sequence ID" value="NZ_SGWQ01000011.1"/>
</dbReference>
<sequence length="145" mass="16379">MGAHPLPRYRYEEVPLGPLSNYARAVAAAVGVPDHGYWCEVGRLATIYLALDARHPEFPDLDLALAWNEVNGWSAVLEIRQGAETIAIAYRGETVLPTPREARTFMADLLAGHCPGQLEPPRLRPPGRRDVLHRELRRYRQRLPH</sequence>
<dbReference type="EMBL" id="SGWQ01000011">
    <property type="protein sequence ID" value="RZS32659.1"/>
    <property type="molecule type" value="Genomic_DNA"/>
</dbReference>
<comment type="caution">
    <text evidence="2">The sequence shown here is derived from an EMBL/GenBank/DDBJ whole genome shotgun (WGS) entry which is preliminary data.</text>
</comment>
<reference evidence="2 3" key="1">
    <citation type="submission" date="2019-02" db="EMBL/GenBank/DDBJ databases">
        <title>Genomic Encyclopedia of Type Strains, Phase IV (KMG-IV): sequencing the most valuable type-strain genomes for metagenomic binning, comparative biology and taxonomic classification.</title>
        <authorList>
            <person name="Goeker M."/>
        </authorList>
    </citation>
    <scope>NUCLEOTIDE SEQUENCE [LARGE SCALE GENOMIC DNA]</scope>
    <source>
        <strain evidence="2 3">DSM 101727</strain>
    </source>
</reference>
<dbReference type="AlphaFoldDB" id="A0A4V2ERP4"/>